<dbReference type="Proteomes" id="UP000198460">
    <property type="component" value="Unassembled WGS sequence"/>
</dbReference>
<proteinExistence type="predicted"/>
<accession>A0A238GZN4</accession>
<evidence type="ECO:0000313" key="1">
    <source>
        <dbReference type="EMBL" id="SMF98458.1"/>
    </source>
</evidence>
<evidence type="ECO:0000313" key="2">
    <source>
        <dbReference type="Proteomes" id="UP000198460"/>
    </source>
</evidence>
<dbReference type="AlphaFoldDB" id="A0A238GZN4"/>
<name>A0A238GZN4_9BURK</name>
<organism evidence="1 2">
    <name type="scientific">Burkholderia singularis</name>
    <dbReference type="NCBI Taxonomy" id="1503053"/>
    <lineage>
        <taxon>Bacteria</taxon>
        <taxon>Pseudomonadati</taxon>
        <taxon>Pseudomonadota</taxon>
        <taxon>Betaproteobacteria</taxon>
        <taxon>Burkholderiales</taxon>
        <taxon>Burkholderiaceae</taxon>
        <taxon>Burkholderia</taxon>
        <taxon>pseudomallei group</taxon>
    </lineage>
</organism>
<sequence length="79" mass="8872">MGCQASRLSGSEAVRRVIRQICRAGSDSGESGYWRRLRQAVARTAPFFALRSKCRTFARSGWTLARRLLKSACRIVLNP</sequence>
<protein>
    <submittedName>
        <fullName evidence="1">Uncharacterized protein</fullName>
    </submittedName>
</protein>
<gene>
    <name evidence="1" type="ORF">BSIN_1743</name>
</gene>
<reference evidence="1 2" key="1">
    <citation type="submission" date="2017-04" db="EMBL/GenBank/DDBJ databases">
        <authorList>
            <person name="Afonso C.L."/>
            <person name="Miller P.J."/>
            <person name="Scott M.A."/>
            <person name="Spackman E."/>
            <person name="Goraichik I."/>
            <person name="Dimitrov K.M."/>
            <person name="Suarez D.L."/>
            <person name="Swayne D.E."/>
        </authorList>
    </citation>
    <scope>NUCLEOTIDE SEQUENCE [LARGE SCALE GENOMIC DNA]</scope>
    <source>
        <strain evidence="1">LMG 28154</strain>
    </source>
</reference>
<dbReference type="EMBL" id="FXAN01000025">
    <property type="protein sequence ID" value="SMF98458.1"/>
    <property type="molecule type" value="Genomic_DNA"/>
</dbReference>